<accession>A0A6H0XPU7</accession>
<organism evidence="1 2">
    <name type="scientific">Peltaster fructicola</name>
    <dbReference type="NCBI Taxonomy" id="286661"/>
    <lineage>
        <taxon>Eukaryota</taxon>
        <taxon>Fungi</taxon>
        <taxon>Dikarya</taxon>
        <taxon>Ascomycota</taxon>
        <taxon>Pezizomycotina</taxon>
        <taxon>Dothideomycetes</taxon>
        <taxon>Dothideomycetes incertae sedis</taxon>
        <taxon>Peltaster</taxon>
    </lineage>
</organism>
<dbReference type="AlphaFoldDB" id="A0A6H0XPU7"/>
<dbReference type="Proteomes" id="UP000503462">
    <property type="component" value="Chromosome 2"/>
</dbReference>
<dbReference type="EMBL" id="CP051140">
    <property type="protein sequence ID" value="QIW96732.1"/>
    <property type="molecule type" value="Genomic_DNA"/>
</dbReference>
<evidence type="ECO:0008006" key="3">
    <source>
        <dbReference type="Google" id="ProtNLM"/>
    </source>
</evidence>
<dbReference type="OrthoDB" id="3445803at2759"/>
<name>A0A6H0XPU7_9PEZI</name>
<keyword evidence="2" id="KW-1185">Reference proteome</keyword>
<sequence length="319" mass="35843">MGFNYARVGGAQLSAGGWIYGKSGYQARFQNTKSNYVEARKFGAKVILLPHDIWGTDHANKSTVWPGDNGDWTDYDNFLNTLIADVKSNNMLDGLVWDIWNEPDGSFWARSQAQYLDLYSRTHKRLRSDSALNSMLISGPSSASQPSTSNSWWTAWIQRVVSDNIIPDQYSWHDEPGDVAVDANNFQAVLKQYNAPQRTVNINEYATFDQQISAGAAWWISRLERLNYIGLRGNWLSACQLRDFMASLLTKTNTNDCTGTGYAPNGEYQVYKYYYKNMTGTRMGTSQTTDGHMDVYATAGTDKVRVLTGTLGQEHGISH</sequence>
<dbReference type="SUPFAM" id="SSF51445">
    <property type="entry name" value="(Trans)glycosidases"/>
    <property type="match status" value="1"/>
</dbReference>
<gene>
    <name evidence="1" type="ORF">AMS68_002250</name>
</gene>
<dbReference type="Gene3D" id="3.20.20.80">
    <property type="entry name" value="Glycosidases"/>
    <property type="match status" value="1"/>
</dbReference>
<evidence type="ECO:0000313" key="1">
    <source>
        <dbReference type="EMBL" id="QIW96732.1"/>
    </source>
</evidence>
<dbReference type="InterPro" id="IPR017853">
    <property type="entry name" value="GH"/>
</dbReference>
<proteinExistence type="predicted"/>
<protein>
    <recommendedName>
        <fullName evidence="3">Glycoside hydrolase family 5 domain-containing protein</fullName>
    </recommendedName>
</protein>
<evidence type="ECO:0000313" key="2">
    <source>
        <dbReference type="Proteomes" id="UP000503462"/>
    </source>
</evidence>
<reference evidence="1 2" key="1">
    <citation type="journal article" date="2016" name="Sci. Rep.">
        <title>Peltaster fructicola genome reveals evolution from an invasive phytopathogen to an ectophytic parasite.</title>
        <authorList>
            <person name="Xu C."/>
            <person name="Chen H."/>
            <person name="Gleason M.L."/>
            <person name="Xu J.R."/>
            <person name="Liu H."/>
            <person name="Zhang R."/>
            <person name="Sun G."/>
        </authorList>
    </citation>
    <scope>NUCLEOTIDE SEQUENCE [LARGE SCALE GENOMIC DNA]</scope>
    <source>
        <strain evidence="1 2">LNHT1506</strain>
    </source>
</reference>